<dbReference type="RefSeq" id="WP_169493571.1">
    <property type="nucleotide sequence ID" value="NZ_JABBGM010000004.1"/>
</dbReference>
<accession>A0A7Y0BQ96</accession>
<evidence type="ECO:0000256" key="2">
    <source>
        <dbReference type="SAM" id="SignalP"/>
    </source>
</evidence>
<name>A0A7Y0BQ96_9SPHN</name>
<dbReference type="Proteomes" id="UP000583556">
    <property type="component" value="Unassembled WGS sequence"/>
</dbReference>
<dbReference type="AlphaFoldDB" id="A0A7Y0BQ96"/>
<comment type="caution">
    <text evidence="3">The sequence shown here is derived from an EMBL/GenBank/DDBJ whole genome shotgun (WGS) entry which is preliminary data.</text>
</comment>
<feature type="chain" id="PRO_5031574415" evidence="2">
    <location>
        <begin position="23"/>
        <end position="88"/>
    </location>
</feature>
<evidence type="ECO:0000313" key="4">
    <source>
        <dbReference type="Proteomes" id="UP000583556"/>
    </source>
</evidence>
<protein>
    <submittedName>
        <fullName evidence="3">Uncharacterized protein</fullName>
    </submittedName>
</protein>
<feature type="signal peptide" evidence="2">
    <location>
        <begin position="1"/>
        <end position="22"/>
    </location>
</feature>
<keyword evidence="4" id="KW-1185">Reference proteome</keyword>
<keyword evidence="2" id="KW-0732">Signal</keyword>
<organism evidence="3 4">
    <name type="scientific">Novosphingobium olei</name>
    <dbReference type="NCBI Taxonomy" id="2728851"/>
    <lineage>
        <taxon>Bacteria</taxon>
        <taxon>Pseudomonadati</taxon>
        <taxon>Pseudomonadota</taxon>
        <taxon>Alphaproteobacteria</taxon>
        <taxon>Sphingomonadales</taxon>
        <taxon>Sphingomonadaceae</taxon>
        <taxon>Novosphingobium</taxon>
    </lineage>
</organism>
<evidence type="ECO:0000256" key="1">
    <source>
        <dbReference type="SAM" id="MobiDB-lite"/>
    </source>
</evidence>
<sequence length="88" mass="9199">MKTILTLAAVAAALATTSIASAHDNAGGHWEWRSQPSFGPKSTRPSRVRVWVKDGETSMANCDCPMMKTDASGCMMNMPGKTGAPSAG</sequence>
<evidence type="ECO:0000313" key="3">
    <source>
        <dbReference type="EMBL" id="NML94330.1"/>
    </source>
</evidence>
<reference evidence="3 4" key="1">
    <citation type="submission" date="2020-04" db="EMBL/GenBank/DDBJ databases">
        <title>Novosphingobium sp. TW-4 isolated from soil.</title>
        <authorList>
            <person name="Dahal R.H."/>
            <person name="Chaudhary D.K."/>
        </authorList>
    </citation>
    <scope>NUCLEOTIDE SEQUENCE [LARGE SCALE GENOMIC DNA]</scope>
    <source>
        <strain evidence="3 4">TW-4</strain>
    </source>
</reference>
<feature type="region of interest" description="Disordered" evidence="1">
    <location>
        <begin position="24"/>
        <end position="46"/>
    </location>
</feature>
<proteinExistence type="predicted"/>
<dbReference type="EMBL" id="JABBGM010000004">
    <property type="protein sequence ID" value="NML94330.1"/>
    <property type="molecule type" value="Genomic_DNA"/>
</dbReference>
<gene>
    <name evidence="3" type="ORF">HHL27_11715</name>
</gene>